<evidence type="ECO:0000313" key="2">
    <source>
        <dbReference type="EMBL" id="AIC10955.1"/>
    </source>
</evidence>
<dbReference type="PATRIC" id="fig|155920.8.peg.233"/>
<evidence type="ECO:0000256" key="1">
    <source>
        <dbReference type="SAM" id="MobiDB-lite"/>
    </source>
</evidence>
<dbReference type="KEGG" id="xfs:D934_00995"/>
<accession>A0A060H6P1</accession>
<dbReference type="Proteomes" id="UP000027215">
    <property type="component" value="Chromosome"/>
</dbReference>
<gene>
    <name evidence="2" type="ORF">D934_00995</name>
</gene>
<evidence type="ECO:0000313" key="3">
    <source>
        <dbReference type="Proteomes" id="UP000027215"/>
    </source>
</evidence>
<reference evidence="2 3" key="1">
    <citation type="submission" date="2013-08" db="EMBL/GenBank/DDBJ databases">
        <authorList>
            <person name="Stouthamer R."/>
            <person name="Nunney L."/>
        </authorList>
    </citation>
    <scope>NUCLEOTIDE SEQUENCE [LARGE SCALE GENOMIC DNA]</scope>
    <source>
        <strain evidence="3">ann-1</strain>
    </source>
</reference>
<feature type="compositionally biased region" description="Basic and acidic residues" evidence="1">
    <location>
        <begin position="50"/>
        <end position="61"/>
    </location>
</feature>
<dbReference type="AlphaFoldDB" id="A0A060H6P1"/>
<dbReference type="HOGENOM" id="CLU_2793143_0_0_6"/>
<feature type="region of interest" description="Disordered" evidence="1">
    <location>
        <begin position="49"/>
        <end position="68"/>
    </location>
</feature>
<sequence length="68" mass="7815">MKRLLLRCFLLIQLLSQCNGNHSALEVMQLRGMSDLTALMMQQTMMEKIPQNEDCHEESPRVRSATPP</sequence>
<proteinExistence type="predicted"/>
<name>A0A060H6P1_XYLFS</name>
<dbReference type="EMBL" id="CP006696">
    <property type="protein sequence ID" value="AIC10955.1"/>
    <property type="molecule type" value="Genomic_DNA"/>
</dbReference>
<protein>
    <submittedName>
        <fullName evidence="2">Uncharacterized protein</fullName>
    </submittedName>
</protein>
<organism evidence="2 3">
    <name type="scientific">Xylella fastidiosa subsp. sandyi Ann-1</name>
    <dbReference type="NCBI Taxonomy" id="155920"/>
    <lineage>
        <taxon>Bacteria</taxon>
        <taxon>Pseudomonadati</taxon>
        <taxon>Pseudomonadota</taxon>
        <taxon>Gammaproteobacteria</taxon>
        <taxon>Lysobacterales</taxon>
        <taxon>Lysobacteraceae</taxon>
        <taxon>Xylella</taxon>
    </lineage>
</organism>